<dbReference type="PROSITE" id="PS50103">
    <property type="entry name" value="ZF_C3H1"/>
    <property type="match status" value="1"/>
</dbReference>
<dbReference type="GO" id="GO:0008270">
    <property type="term" value="F:zinc ion binding"/>
    <property type="evidence" value="ECO:0007669"/>
    <property type="project" value="UniProtKB-KW"/>
</dbReference>
<feature type="zinc finger region" description="C3H1-type" evidence="4">
    <location>
        <begin position="344"/>
        <end position="372"/>
    </location>
</feature>
<dbReference type="SUPFAM" id="SSF90229">
    <property type="entry name" value="CCCH zinc finger"/>
    <property type="match status" value="1"/>
</dbReference>
<evidence type="ECO:0000256" key="4">
    <source>
        <dbReference type="PROSITE-ProRule" id="PRU00723"/>
    </source>
</evidence>
<name>A0A811JVB2_9BILA</name>
<accession>A0A811JVB2</accession>
<gene>
    <name evidence="7" type="ORF">BOKJ2_LOCUS2091</name>
</gene>
<evidence type="ECO:0000256" key="5">
    <source>
        <dbReference type="SAM" id="MobiDB-lite"/>
    </source>
</evidence>
<keyword evidence="3 4" id="KW-0862">Zinc</keyword>
<sequence length="375" mass="43930">MQPSNGGDLMNFLLHPSQSKAWRTSDFQQLNNMNEPWNSRLHRPNVRNTFAHSACPRRQEKSKDYGRHEPAQRLYATVYPGHQRVLIYSKTTSRRAVGPLSRSFFHVNHGMTKTYQYPLEKMERFDASLHDVGNENIKPNFNLSGENQENMCESEYSCAPPNKFLTSDSIARPLSSNLAVSEPTSEDFSESTKETSYEEDEKMAYEDDKTSLDKDLNEGLREGNDHHEMEMEVNDEKRFQTKISEEECQPQMFPNPHDTQGLVDFLFNTQCNITRSRTKKYEVCLSTKKTVTQMRLEQKWRHLILEDNGMFGGLRSCQLPIGECMVCDEVLVDQIYYKRLLNNYYVEKICFDFAKYQTCRWGDYCKYSHDLSHWM</sequence>
<organism evidence="7 8">
    <name type="scientific">Bursaphelenchus okinawaensis</name>
    <dbReference type="NCBI Taxonomy" id="465554"/>
    <lineage>
        <taxon>Eukaryota</taxon>
        <taxon>Metazoa</taxon>
        <taxon>Ecdysozoa</taxon>
        <taxon>Nematoda</taxon>
        <taxon>Chromadorea</taxon>
        <taxon>Rhabditida</taxon>
        <taxon>Tylenchina</taxon>
        <taxon>Tylenchomorpha</taxon>
        <taxon>Aphelenchoidea</taxon>
        <taxon>Aphelenchoididae</taxon>
        <taxon>Bursaphelenchus</taxon>
    </lineage>
</organism>
<evidence type="ECO:0000313" key="7">
    <source>
        <dbReference type="EMBL" id="CAD5207407.1"/>
    </source>
</evidence>
<proteinExistence type="predicted"/>
<evidence type="ECO:0000256" key="2">
    <source>
        <dbReference type="ARBA" id="ARBA00022771"/>
    </source>
</evidence>
<evidence type="ECO:0000256" key="1">
    <source>
        <dbReference type="ARBA" id="ARBA00022723"/>
    </source>
</evidence>
<dbReference type="EMBL" id="CAJFDH010000001">
    <property type="protein sequence ID" value="CAD5207407.1"/>
    <property type="molecule type" value="Genomic_DNA"/>
</dbReference>
<evidence type="ECO:0000313" key="8">
    <source>
        <dbReference type="Proteomes" id="UP000614601"/>
    </source>
</evidence>
<dbReference type="EMBL" id="CAJFCW020000001">
    <property type="protein sequence ID" value="CAG9085513.1"/>
    <property type="molecule type" value="Genomic_DNA"/>
</dbReference>
<evidence type="ECO:0000259" key="6">
    <source>
        <dbReference type="PROSITE" id="PS50103"/>
    </source>
</evidence>
<dbReference type="InterPro" id="IPR000571">
    <property type="entry name" value="Znf_CCCH"/>
</dbReference>
<dbReference type="InterPro" id="IPR036855">
    <property type="entry name" value="Znf_CCCH_sf"/>
</dbReference>
<comment type="caution">
    <text evidence="7">The sequence shown here is derived from an EMBL/GenBank/DDBJ whole genome shotgun (WGS) entry which is preliminary data.</text>
</comment>
<dbReference type="AlphaFoldDB" id="A0A811JVB2"/>
<protein>
    <recommendedName>
        <fullName evidence="6">C3H1-type domain-containing protein</fullName>
    </recommendedName>
</protein>
<keyword evidence="8" id="KW-1185">Reference proteome</keyword>
<reference evidence="7" key="1">
    <citation type="submission" date="2020-09" db="EMBL/GenBank/DDBJ databases">
        <authorList>
            <person name="Kikuchi T."/>
        </authorList>
    </citation>
    <scope>NUCLEOTIDE SEQUENCE</scope>
    <source>
        <strain evidence="7">SH1</strain>
    </source>
</reference>
<dbReference type="OrthoDB" id="10596596at2759"/>
<feature type="domain" description="C3H1-type" evidence="6">
    <location>
        <begin position="344"/>
        <end position="372"/>
    </location>
</feature>
<feature type="compositionally biased region" description="Basic and acidic residues" evidence="5">
    <location>
        <begin position="190"/>
        <end position="211"/>
    </location>
</feature>
<keyword evidence="2 4" id="KW-0863">Zinc-finger</keyword>
<dbReference type="Proteomes" id="UP000614601">
    <property type="component" value="Unassembled WGS sequence"/>
</dbReference>
<feature type="region of interest" description="Disordered" evidence="5">
    <location>
        <begin position="176"/>
        <end position="211"/>
    </location>
</feature>
<keyword evidence="1 4" id="KW-0479">Metal-binding</keyword>
<evidence type="ECO:0000256" key="3">
    <source>
        <dbReference type="ARBA" id="ARBA00022833"/>
    </source>
</evidence>
<dbReference type="Proteomes" id="UP000783686">
    <property type="component" value="Unassembled WGS sequence"/>
</dbReference>